<reference evidence="4" key="1">
    <citation type="journal article" date="2011" name="J. Bacteriol.">
        <title>Genome sequences of eight morphologically diverse alphaproteobacteria.</title>
        <authorList>
            <consortium name="US DOE Joint Genome Institute"/>
            <person name="Brown P.J."/>
            <person name="Kysela D.T."/>
            <person name="Buechlein A."/>
            <person name="Hemmerich C."/>
            <person name="Brun Y.V."/>
        </authorList>
    </citation>
    <scope>NUCLEOTIDE SEQUENCE [LARGE SCALE GENOMIC DNA]</scope>
    <source>
        <strain evidence="4">ATCC 49814 / DSM 5838 / IFAM 1418</strain>
    </source>
</reference>
<dbReference type="Proteomes" id="UP000002745">
    <property type="component" value="Chromosome"/>
</dbReference>
<dbReference type="KEGG" id="hba:Hbal_0337"/>
<keyword evidence="2" id="KW-0812">Transmembrane</keyword>
<sequence length="463" mass="48584">MKHYSASAIAILASGCASIGGGDIATDYTLATTSIPNEWAVTLPSPASQSDWTTQFDSDVMNGLIKEAIQANPSLLAARARASATYATSRAARGDRLPDLSASSTLGRVGLGQTESDTASISLTTSWEVDLWGQVSKRISASDEDFNASQADLDDLRLSIAGRTANAWISLSNSRAQLTLAEDELAARKRARELTERRVGTGLATTLDVRLARSAEASAESSIARAQLDVSDSARALEVLLGRYPAAEINAPETPPTLGPMADANISPMDLLARRPDVAASEARMAAAGLRADLARIAMRPSLSLSASGTIETTEIGDLLDVDQLAGRVLANIASPIFNGGKLANQAKSARLNAEAAAANYASVVLAAWQEVEGARSADLSLEQQEYALQIAMEEAQAAEVIAERQYQQGLISIFDLINAQTRRISAKSQLIAARASRGINRINYHLALGGGDAPVINAPAGS</sequence>
<keyword evidence="2" id="KW-0564">Palmitate</keyword>
<proteinExistence type="inferred from homology"/>
<dbReference type="Gene3D" id="1.20.1600.10">
    <property type="entry name" value="Outer membrane efflux proteins (OEP)"/>
    <property type="match status" value="1"/>
</dbReference>
<dbReference type="HOGENOM" id="CLU_012817_13_1_5"/>
<evidence type="ECO:0000256" key="2">
    <source>
        <dbReference type="RuleBase" id="RU362097"/>
    </source>
</evidence>
<dbReference type="NCBIfam" id="TIGR01845">
    <property type="entry name" value="outer_NodT"/>
    <property type="match status" value="1"/>
</dbReference>
<comment type="similarity">
    <text evidence="1 2">Belongs to the outer membrane factor (OMF) (TC 1.B.17) family.</text>
</comment>
<dbReference type="InterPro" id="IPR003423">
    <property type="entry name" value="OMP_efflux"/>
</dbReference>
<evidence type="ECO:0000313" key="4">
    <source>
        <dbReference type="Proteomes" id="UP000002745"/>
    </source>
</evidence>
<accession>C6XM96</accession>
<dbReference type="PANTHER" id="PTHR30203">
    <property type="entry name" value="OUTER MEMBRANE CATION EFFLUX PROTEIN"/>
    <property type="match status" value="1"/>
</dbReference>
<dbReference type="AlphaFoldDB" id="C6XM96"/>
<gene>
    <name evidence="3" type="ordered locus">Hbal_0337</name>
</gene>
<dbReference type="Pfam" id="PF02321">
    <property type="entry name" value="OEP"/>
    <property type="match status" value="2"/>
</dbReference>
<dbReference type="PANTHER" id="PTHR30203:SF32">
    <property type="entry name" value="CATION EFFLUX SYSTEM PROTEIN CUSC"/>
    <property type="match status" value="1"/>
</dbReference>
<dbReference type="PROSITE" id="PS51257">
    <property type="entry name" value="PROKAR_LIPOPROTEIN"/>
    <property type="match status" value="1"/>
</dbReference>
<dbReference type="GO" id="GO:0015562">
    <property type="term" value="F:efflux transmembrane transporter activity"/>
    <property type="evidence" value="ECO:0007669"/>
    <property type="project" value="InterPro"/>
</dbReference>
<dbReference type="EMBL" id="CP001678">
    <property type="protein sequence ID" value="ACT58039.1"/>
    <property type="molecule type" value="Genomic_DNA"/>
</dbReference>
<keyword evidence="2 3" id="KW-0449">Lipoprotein</keyword>
<dbReference type="RefSeq" id="WP_012778197.1">
    <property type="nucleotide sequence ID" value="NC_012982.1"/>
</dbReference>
<dbReference type="InterPro" id="IPR010131">
    <property type="entry name" value="MdtP/NodT-like"/>
</dbReference>
<protein>
    <submittedName>
        <fullName evidence="3">RND efflux system, outer membrane lipoprotein, NodT family</fullName>
    </submittedName>
</protein>
<dbReference type="OrthoDB" id="9783100at2"/>
<comment type="subcellular location">
    <subcellularLocation>
        <location evidence="2">Cell membrane</location>
        <topology evidence="2">Lipid-anchor</topology>
    </subcellularLocation>
</comment>
<dbReference type="STRING" id="582402.Hbal_0337"/>
<dbReference type="eggNOG" id="COG1538">
    <property type="taxonomic scope" value="Bacteria"/>
</dbReference>
<name>C6XM96_HIRBI</name>
<evidence type="ECO:0000313" key="3">
    <source>
        <dbReference type="EMBL" id="ACT58039.1"/>
    </source>
</evidence>
<evidence type="ECO:0000256" key="1">
    <source>
        <dbReference type="ARBA" id="ARBA00007613"/>
    </source>
</evidence>
<organism evidence="3 4">
    <name type="scientific">Hirschia baltica (strain ATCC 49814 / DSM 5838 / IFAM 1418)</name>
    <dbReference type="NCBI Taxonomy" id="582402"/>
    <lineage>
        <taxon>Bacteria</taxon>
        <taxon>Pseudomonadati</taxon>
        <taxon>Pseudomonadota</taxon>
        <taxon>Alphaproteobacteria</taxon>
        <taxon>Hyphomonadales</taxon>
        <taxon>Hyphomonadaceae</taxon>
        <taxon>Hirschia</taxon>
    </lineage>
</organism>
<keyword evidence="2" id="KW-1134">Transmembrane beta strand</keyword>
<keyword evidence="4" id="KW-1185">Reference proteome</keyword>
<keyword evidence="2" id="KW-0472">Membrane</keyword>
<dbReference type="GO" id="GO:0005886">
    <property type="term" value="C:plasma membrane"/>
    <property type="evidence" value="ECO:0007669"/>
    <property type="project" value="UniProtKB-SubCell"/>
</dbReference>
<dbReference type="SUPFAM" id="SSF56954">
    <property type="entry name" value="Outer membrane efflux proteins (OEP)"/>
    <property type="match status" value="1"/>
</dbReference>
<dbReference type="Gene3D" id="2.20.200.10">
    <property type="entry name" value="Outer membrane efflux proteins (OEP)"/>
    <property type="match status" value="1"/>
</dbReference>